<name>A0ABD0LCK6_9CAEN</name>
<dbReference type="AlphaFoldDB" id="A0ABD0LCK6"/>
<dbReference type="Pfam" id="PF16860">
    <property type="entry name" value="CX9C"/>
    <property type="match status" value="1"/>
</dbReference>
<keyword evidence="3" id="KW-1185">Reference proteome</keyword>
<reference evidence="2 3" key="1">
    <citation type="journal article" date="2023" name="Sci. Data">
        <title>Genome assembly of the Korean intertidal mud-creeper Batillaria attramentaria.</title>
        <authorList>
            <person name="Patra A.K."/>
            <person name="Ho P.T."/>
            <person name="Jun S."/>
            <person name="Lee S.J."/>
            <person name="Kim Y."/>
            <person name="Won Y.J."/>
        </authorList>
    </citation>
    <scope>NUCLEOTIDE SEQUENCE [LARGE SCALE GENOMIC DNA]</scope>
    <source>
        <strain evidence="2">Wonlab-2016</strain>
    </source>
</reference>
<evidence type="ECO:0000313" key="3">
    <source>
        <dbReference type="Proteomes" id="UP001519460"/>
    </source>
</evidence>
<dbReference type="Proteomes" id="UP001519460">
    <property type="component" value="Unassembled WGS sequence"/>
</dbReference>
<dbReference type="InterPro" id="IPR052848">
    <property type="entry name" value="CHCH_domain-containing_protein"/>
</dbReference>
<organism evidence="2 3">
    <name type="scientific">Batillaria attramentaria</name>
    <dbReference type="NCBI Taxonomy" id="370345"/>
    <lineage>
        <taxon>Eukaryota</taxon>
        <taxon>Metazoa</taxon>
        <taxon>Spiralia</taxon>
        <taxon>Lophotrochozoa</taxon>
        <taxon>Mollusca</taxon>
        <taxon>Gastropoda</taxon>
        <taxon>Caenogastropoda</taxon>
        <taxon>Sorbeoconcha</taxon>
        <taxon>Cerithioidea</taxon>
        <taxon>Batillariidae</taxon>
        <taxon>Batillaria</taxon>
    </lineage>
</organism>
<accession>A0ABD0LCK6</accession>
<protein>
    <recommendedName>
        <fullName evidence="1">IMS import disulfide relay-system CHCH-CHCH-like Cx9C domain-containing protein</fullName>
    </recommendedName>
</protein>
<proteinExistence type="predicted"/>
<gene>
    <name evidence="2" type="ORF">BaRGS_00011774</name>
</gene>
<dbReference type="Gene3D" id="1.10.287.2900">
    <property type="match status" value="2"/>
</dbReference>
<dbReference type="SUPFAM" id="SSF47072">
    <property type="entry name" value="Cysteine alpha-hairpin motif"/>
    <property type="match status" value="1"/>
</dbReference>
<evidence type="ECO:0000259" key="1">
    <source>
        <dbReference type="Pfam" id="PF16860"/>
    </source>
</evidence>
<dbReference type="InterPro" id="IPR009069">
    <property type="entry name" value="Cys_alpha_HP_mot_SF"/>
</dbReference>
<sequence>MQLVEQQCSRYLTMFSNCLQEFPQTWHLDCERQKLKLAKCAESEPTIVKIKTECKTEFLRYEGCINSNPVHTHFCLEDYNAFNKCAEKFTDKKTVVTKSMNSSKEKSKEAR</sequence>
<dbReference type="PANTHER" id="PTHR47106">
    <property type="entry name" value="COILED-COIL-HELIX-COILED-COIL-HELIX DOMAIN-CONTAINING PROTEIN 5"/>
    <property type="match status" value="1"/>
</dbReference>
<evidence type="ECO:0000313" key="2">
    <source>
        <dbReference type="EMBL" id="KAK7497038.1"/>
    </source>
</evidence>
<dbReference type="EMBL" id="JACVVK020000062">
    <property type="protein sequence ID" value="KAK7497038.1"/>
    <property type="molecule type" value="Genomic_DNA"/>
</dbReference>
<comment type="caution">
    <text evidence="2">The sequence shown here is derived from an EMBL/GenBank/DDBJ whole genome shotgun (WGS) entry which is preliminary data.</text>
</comment>
<feature type="domain" description="IMS import disulfide relay-system CHCH-CHCH-like Cx9C" evidence="1">
    <location>
        <begin position="1"/>
        <end position="45"/>
    </location>
</feature>
<dbReference type="InterPro" id="IPR031731">
    <property type="entry name" value="CX9C"/>
</dbReference>
<dbReference type="PANTHER" id="PTHR47106:SF1">
    <property type="entry name" value="COILED-COIL-HELIX-COILED-COIL-HELIX DOMAIN-CONTAINING PROTEIN 5"/>
    <property type="match status" value="1"/>
</dbReference>